<keyword evidence="3" id="KW-1185">Reference proteome</keyword>
<sequence length="99" mass="10535">MSRSYLFVFVIVFVVCVSFSGVLTQICEDSDSDEICVDHEQCCGGCCFDGECIDTARSCLQSLDVCASHACVGGQVCSAFLPPHCPGCEPVPLCVDDVL</sequence>
<keyword evidence="1" id="KW-0732">Signal</keyword>
<protein>
    <submittedName>
        <fullName evidence="2">(diamondback moth) hypothetical protein</fullName>
    </submittedName>
</protein>
<proteinExistence type="predicted"/>
<evidence type="ECO:0000313" key="3">
    <source>
        <dbReference type="Proteomes" id="UP000653454"/>
    </source>
</evidence>
<feature type="chain" id="PRO_5035793214" evidence="1">
    <location>
        <begin position="25"/>
        <end position="99"/>
    </location>
</feature>
<organism evidence="2 3">
    <name type="scientific">Plutella xylostella</name>
    <name type="common">Diamondback moth</name>
    <name type="synonym">Plutella maculipennis</name>
    <dbReference type="NCBI Taxonomy" id="51655"/>
    <lineage>
        <taxon>Eukaryota</taxon>
        <taxon>Metazoa</taxon>
        <taxon>Ecdysozoa</taxon>
        <taxon>Arthropoda</taxon>
        <taxon>Hexapoda</taxon>
        <taxon>Insecta</taxon>
        <taxon>Pterygota</taxon>
        <taxon>Neoptera</taxon>
        <taxon>Endopterygota</taxon>
        <taxon>Lepidoptera</taxon>
        <taxon>Glossata</taxon>
        <taxon>Ditrysia</taxon>
        <taxon>Yponomeutoidea</taxon>
        <taxon>Plutellidae</taxon>
        <taxon>Plutella</taxon>
    </lineage>
</organism>
<dbReference type="Proteomes" id="UP000653454">
    <property type="component" value="Unassembled WGS sequence"/>
</dbReference>
<dbReference type="AlphaFoldDB" id="A0A8S4D0G5"/>
<dbReference type="EMBL" id="CAJHNJ030000001">
    <property type="protein sequence ID" value="CAG9087510.1"/>
    <property type="molecule type" value="Genomic_DNA"/>
</dbReference>
<evidence type="ECO:0000256" key="1">
    <source>
        <dbReference type="SAM" id="SignalP"/>
    </source>
</evidence>
<name>A0A8S4D0G5_PLUXY</name>
<comment type="caution">
    <text evidence="2">The sequence shown here is derived from an EMBL/GenBank/DDBJ whole genome shotgun (WGS) entry which is preliminary data.</text>
</comment>
<gene>
    <name evidence="2" type="ORF">PLXY2_LOCUS45</name>
</gene>
<evidence type="ECO:0000313" key="2">
    <source>
        <dbReference type="EMBL" id="CAG9087510.1"/>
    </source>
</evidence>
<reference evidence="2" key="1">
    <citation type="submission" date="2020-11" db="EMBL/GenBank/DDBJ databases">
        <authorList>
            <person name="Whiteford S."/>
        </authorList>
    </citation>
    <scope>NUCLEOTIDE SEQUENCE</scope>
</reference>
<feature type="signal peptide" evidence="1">
    <location>
        <begin position="1"/>
        <end position="24"/>
    </location>
</feature>
<accession>A0A8S4D0G5</accession>